<proteinExistence type="predicted"/>
<organism evidence="2 3">
    <name type="scientific">Paenibacillus alvei</name>
    <name type="common">Bacillus alvei</name>
    <dbReference type="NCBI Taxonomy" id="44250"/>
    <lineage>
        <taxon>Bacteria</taxon>
        <taxon>Bacillati</taxon>
        <taxon>Bacillota</taxon>
        <taxon>Bacilli</taxon>
        <taxon>Bacillales</taxon>
        <taxon>Paenibacillaceae</taxon>
        <taxon>Paenibacillus</taxon>
    </lineage>
</organism>
<protein>
    <recommendedName>
        <fullName evidence="1">RDRP core domain-containing protein</fullName>
    </recommendedName>
</protein>
<dbReference type="RefSeq" id="WP_232055604.1">
    <property type="nucleotide sequence ID" value="NZ_LS992241.1"/>
</dbReference>
<name>A0A383RD85_PAEAL</name>
<accession>A0A383RD85</accession>
<evidence type="ECO:0000313" key="2">
    <source>
        <dbReference type="EMBL" id="SYX84434.1"/>
    </source>
</evidence>
<sequence length="929" mass="108551">MMKSRQFYVMKFKSSRLKEFKYNIENLTLEQAKDYGEIIALFDNQFLRTIRRITNQDIDMQKLDQWYAERDILKKQRKSTKNSAQIEKLRSDIDHMMFIPEYITIVMEHPAHYKYLHQHGLQLNGKRYIRLSCSAGQARSSTVVFCEEQTCAKLLSILDNGRNLSKPLTPSKYNAYLGLYGSATKVVSPPRFCVVPDYHSPQDVQVNYVTEMAETEDDMIEVRTITEYFNRFDGQGLISYDKAKQWSEELNLDYVPATWCIRQSFMKGMLCTFPIHEFCDKYNNGSYMIQTSYKNKDGSPKLVDLRNIDVILTESQFKLWDSFDSSEIYEENCRKNELHWGVSLFSPKQDNDILKLNYQFLQTLNLDRTDIEDVCRKFVDWISGVTLDNIYYTLLFLLGRNAQADKIADFLQNSENFWVKSLIMNHDLIKDPYIQKKIYDLIKTRINQGALGQIIVDGNFQTIISDPFAFMQHACGLPVTGLLGRKQYYSHYWNQKNVNIVNSMRAPLTYRSEHVKLNLIQNEMTSHWYRYCYSGIIVNVFGEETMKWAGSDFDYDILATTSDATIIKGIYEAELPVAYEAPKPQAKQISEEDLYQADLFAFGSIIGSITNKSTSAYALLPNFEPESNEHCTLLNRLKMCTKLQSAQIDKAKIGRNVKGIPDHWTQYDRIQDHEPEDVASIKRFHNSILLNKYPYFFIYLYKDTKNKYAQHVNGYELSCQQKYGIELQQLIEKENKTDEEREFVNKYKEFMPVIDSDCVMNMLCKHIEAVHSHIKTKHNDSKNKKFDYQVYLSPNVEEHDKTFLAVKREMASYNKLVKEMGNIGALPNHYGAKYIEDIGTQINNRYELLKNRMNRVCSNESELVNYLIRLFYEEKKNSNKDVLWNTYGDVIFENVKHNRADSPILFPSPSPSGDITYLNKTYSLKQVTL</sequence>
<dbReference type="AlphaFoldDB" id="A0A383RD85"/>
<evidence type="ECO:0000259" key="1">
    <source>
        <dbReference type="Pfam" id="PF05183"/>
    </source>
</evidence>
<dbReference type="EMBL" id="LS992241">
    <property type="protein sequence ID" value="SYX84434.1"/>
    <property type="molecule type" value="Genomic_DNA"/>
</dbReference>
<evidence type="ECO:0000313" key="3">
    <source>
        <dbReference type="Proteomes" id="UP000304148"/>
    </source>
</evidence>
<gene>
    <name evidence="2" type="ORF">PBLR_12856</name>
</gene>
<dbReference type="InterPro" id="IPR057596">
    <property type="entry name" value="RDRP_core"/>
</dbReference>
<reference evidence="3" key="1">
    <citation type="submission" date="2018-08" db="EMBL/GenBank/DDBJ databases">
        <authorList>
            <person name="Chevrot R."/>
        </authorList>
    </citation>
    <scope>NUCLEOTIDE SEQUENCE [LARGE SCALE GENOMIC DNA]</scope>
</reference>
<feature type="domain" description="RDRP core" evidence="1">
    <location>
        <begin position="114"/>
        <end position="663"/>
    </location>
</feature>
<dbReference type="Proteomes" id="UP000304148">
    <property type="component" value="Chromosome"/>
</dbReference>
<dbReference type="GO" id="GO:0003968">
    <property type="term" value="F:RNA-directed RNA polymerase activity"/>
    <property type="evidence" value="ECO:0007669"/>
    <property type="project" value="InterPro"/>
</dbReference>
<dbReference type="Pfam" id="PF05183">
    <property type="entry name" value="RdRP"/>
    <property type="match status" value="1"/>
</dbReference>